<dbReference type="Proteomes" id="UP000298324">
    <property type="component" value="Unassembled WGS sequence"/>
</dbReference>
<protein>
    <submittedName>
        <fullName evidence="1">Uncharacterized protein</fullName>
    </submittedName>
</protein>
<keyword evidence="2" id="KW-1185">Reference proteome</keyword>
<proteinExistence type="predicted"/>
<reference evidence="1 2" key="1">
    <citation type="journal article" date="2018" name="Environ. Microbiol.">
        <title>Novel energy conservation strategies and behaviour of Pelotomaculum schinkii driving syntrophic propionate catabolism.</title>
        <authorList>
            <person name="Hidalgo-Ahumada C.A.P."/>
            <person name="Nobu M.K."/>
            <person name="Narihiro T."/>
            <person name="Tamaki H."/>
            <person name="Liu W.T."/>
            <person name="Kamagata Y."/>
            <person name="Stams A.J.M."/>
            <person name="Imachi H."/>
            <person name="Sousa D.Z."/>
        </authorList>
    </citation>
    <scope>NUCLEOTIDE SEQUENCE [LARGE SCALE GENOMIC DNA]</scope>
    <source>
        <strain evidence="1 2">HH</strain>
    </source>
</reference>
<dbReference type="EMBL" id="QFGA01000001">
    <property type="protein sequence ID" value="TEB08537.1"/>
    <property type="molecule type" value="Genomic_DNA"/>
</dbReference>
<dbReference type="AlphaFoldDB" id="A0A4Y7RJN1"/>
<gene>
    <name evidence="1" type="ORF">Psch_02101</name>
</gene>
<name>A0A4Y7RJN1_9FIRM</name>
<organism evidence="1 2">
    <name type="scientific">Pelotomaculum schinkii</name>
    <dbReference type="NCBI Taxonomy" id="78350"/>
    <lineage>
        <taxon>Bacteria</taxon>
        <taxon>Bacillati</taxon>
        <taxon>Bacillota</taxon>
        <taxon>Clostridia</taxon>
        <taxon>Eubacteriales</taxon>
        <taxon>Desulfotomaculaceae</taxon>
        <taxon>Pelotomaculum</taxon>
    </lineage>
</organism>
<evidence type="ECO:0000313" key="2">
    <source>
        <dbReference type="Proteomes" id="UP000298324"/>
    </source>
</evidence>
<evidence type="ECO:0000313" key="1">
    <source>
        <dbReference type="EMBL" id="TEB08537.1"/>
    </source>
</evidence>
<accession>A0A4Y7RJN1</accession>
<dbReference type="RefSeq" id="WP_190240112.1">
    <property type="nucleotide sequence ID" value="NZ_QFGA01000001.1"/>
</dbReference>
<sequence>MANLAETCSDDNPVQLITDYTLEQNTKSDVEMLKERLPVISEKTDLAELYTDGGITAKMYSR</sequence>
<comment type="caution">
    <text evidence="1">The sequence shown here is derived from an EMBL/GenBank/DDBJ whole genome shotgun (WGS) entry which is preliminary data.</text>
</comment>